<dbReference type="RefSeq" id="WP_395439053.1">
    <property type="nucleotide sequence ID" value="NZ_JBAWKC010000005.1"/>
</dbReference>
<gene>
    <name evidence="5" type="ORF">V8G56_13835</name>
</gene>
<evidence type="ECO:0000256" key="1">
    <source>
        <dbReference type="ARBA" id="ARBA00004442"/>
    </source>
</evidence>
<dbReference type="InterPro" id="IPR036942">
    <property type="entry name" value="Beta-barrel_TonB_sf"/>
</dbReference>
<proteinExistence type="predicted"/>
<evidence type="ECO:0000313" key="5">
    <source>
        <dbReference type="EMBL" id="MFH6769828.1"/>
    </source>
</evidence>
<protein>
    <submittedName>
        <fullName evidence="5">TonB-dependent receptor</fullName>
    </submittedName>
</protein>
<dbReference type="InterPro" id="IPR037066">
    <property type="entry name" value="Plug_dom_sf"/>
</dbReference>
<accession>A0ABW7MVL2</accession>
<sequence>MKRRIKEFFIIFLLVFCNGLLSQTKNETIPLEKIIAYLEAKYQVQFNYAADIVNGITIIEPFKGLSLNESISYLQKVTGLEFILTDSNIILIKPFKGKVLCGYIKDKETLLPLVSATIETSGQATTSDENGFFKISINKISEPVVIRFLGYGTVRTNSNMIVSKDCQDYYLTTSFQKLSEVLISNYIVNGINKIDNGSYEINFLDFDILPGLIEADVLQSVQSFPGIQSLNETVSNINIRGGTNDQNLILWDGIKMYQSGHFFGLISMYNPEITQKVSLRKNGSSVAYTDGVSGIIDMTTSKHINPSFKGVIGLNLTNVNGFVDVPLGTHSSIQFAARKSISDFVETPTYKAFFERISQNTEVENNISSITNSNKAFDFYDTSLRWIYKISDKDQLRLNFINVHNELVFNENATINNLEESKESSLSQFSIAGAINYERNWNKNLQTTLEIYETDYKLKSINSNIVDSQRFLQENAISETSSKFELKYNFNNRFQFLGGYHFVETEITNLDDVDNPLFRVLVSEVLRTHGIFSEVGYKSLNKKTNLNVGVRYNYLEKFNKKLWEPRFSFSQKFLKKFNWEILAEFKHQNTSQVINFQNDFLGIEKRRWQLSNNDNIPVIESRQISSAISFNNKGWLFDIDGYVKTVKGITTQSQGFQNQFEFVKSKGQYEVKGFDVLVRKNIKRLNTWMSYSYMDNSYFFSELSESPFSSNYDVTHVLTLGSAYKLKNFKVSAGFNWHSGKPTTEPIKDNAIVNGNINYNLPNSSNLKDYSRLDISAIYVLKSHKKMKADIGLSVWNVLNKKNEINSFYRINIGEINKTTQNSLGLTSNAVFRLSF</sequence>
<dbReference type="Gene3D" id="2.170.130.10">
    <property type="entry name" value="TonB-dependent receptor, plug domain"/>
    <property type="match status" value="1"/>
</dbReference>
<dbReference type="SUPFAM" id="SSF56935">
    <property type="entry name" value="Porins"/>
    <property type="match status" value="1"/>
</dbReference>
<keyword evidence="3" id="KW-0998">Cell outer membrane</keyword>
<dbReference type="Proteomes" id="UP001610104">
    <property type="component" value="Unassembled WGS sequence"/>
</dbReference>
<evidence type="ECO:0000313" key="6">
    <source>
        <dbReference type="Proteomes" id="UP001610104"/>
    </source>
</evidence>
<dbReference type="Pfam" id="PF07715">
    <property type="entry name" value="Plug"/>
    <property type="match status" value="1"/>
</dbReference>
<reference evidence="5 6" key="1">
    <citation type="submission" date="2024-02" db="EMBL/GenBank/DDBJ databases">
        <title>A Gaetbulibacter species isolated from tidal flats and genomic insights of their niches.</title>
        <authorList>
            <person name="Ye Y."/>
        </authorList>
    </citation>
    <scope>NUCLEOTIDE SEQUENCE [LARGE SCALE GENOMIC DNA]</scope>
    <source>
        <strain evidence="5 6">KEM-8</strain>
    </source>
</reference>
<dbReference type="InterPro" id="IPR008969">
    <property type="entry name" value="CarboxyPept-like_regulatory"/>
</dbReference>
<keyword evidence="5" id="KW-0675">Receptor</keyword>
<dbReference type="InterPro" id="IPR012910">
    <property type="entry name" value="Plug_dom"/>
</dbReference>
<organism evidence="5 6">
    <name type="scientific">Gaetbulibacter aquiaggeris</name>
    <dbReference type="NCBI Taxonomy" id="1735373"/>
    <lineage>
        <taxon>Bacteria</taxon>
        <taxon>Pseudomonadati</taxon>
        <taxon>Bacteroidota</taxon>
        <taxon>Flavobacteriia</taxon>
        <taxon>Flavobacteriales</taxon>
        <taxon>Flavobacteriaceae</taxon>
        <taxon>Gaetbulibacter</taxon>
    </lineage>
</organism>
<keyword evidence="2" id="KW-0472">Membrane</keyword>
<dbReference type="SUPFAM" id="SSF49464">
    <property type="entry name" value="Carboxypeptidase regulatory domain-like"/>
    <property type="match status" value="1"/>
</dbReference>
<comment type="caution">
    <text evidence="5">The sequence shown here is derived from an EMBL/GenBank/DDBJ whole genome shotgun (WGS) entry which is preliminary data.</text>
</comment>
<evidence type="ECO:0000256" key="2">
    <source>
        <dbReference type="ARBA" id="ARBA00023136"/>
    </source>
</evidence>
<feature type="domain" description="TonB-dependent receptor plug" evidence="4">
    <location>
        <begin position="216"/>
        <end position="291"/>
    </location>
</feature>
<name>A0ABW7MVL2_9FLAO</name>
<comment type="subcellular location">
    <subcellularLocation>
        <location evidence="1">Cell outer membrane</location>
    </subcellularLocation>
</comment>
<dbReference type="EMBL" id="JBAWKC010000005">
    <property type="protein sequence ID" value="MFH6769828.1"/>
    <property type="molecule type" value="Genomic_DNA"/>
</dbReference>
<dbReference type="Gene3D" id="2.40.170.20">
    <property type="entry name" value="TonB-dependent receptor, beta-barrel domain"/>
    <property type="match status" value="1"/>
</dbReference>
<evidence type="ECO:0000259" key="4">
    <source>
        <dbReference type="Pfam" id="PF07715"/>
    </source>
</evidence>
<evidence type="ECO:0000256" key="3">
    <source>
        <dbReference type="ARBA" id="ARBA00023237"/>
    </source>
</evidence>
<keyword evidence="6" id="KW-1185">Reference proteome</keyword>